<protein>
    <submittedName>
        <fullName evidence="1">Uncharacterized protein</fullName>
    </submittedName>
</protein>
<dbReference type="RefSeq" id="WP_148774261.1">
    <property type="nucleotide sequence ID" value="NZ_VSSS01000032.1"/>
</dbReference>
<comment type="caution">
    <text evidence="1">The sequence shown here is derived from an EMBL/GenBank/DDBJ whole genome shotgun (WGS) entry which is preliminary data.</text>
</comment>
<reference evidence="1 2" key="1">
    <citation type="submission" date="2019-08" db="EMBL/GenBank/DDBJ databases">
        <title>Bradyrhizobium hipponensis sp. nov., a rhizobium isolated from a Lupinus angustifolius root nodule in Tunisia.</title>
        <authorList>
            <person name="Off K."/>
            <person name="Rejili M."/>
            <person name="Mars M."/>
            <person name="Brachmann A."/>
            <person name="Marin M."/>
        </authorList>
    </citation>
    <scope>NUCLEOTIDE SEQUENCE [LARGE SCALE GENOMIC DNA]</scope>
    <source>
        <strain evidence="1 2">CTAW71</strain>
    </source>
</reference>
<dbReference type="EMBL" id="VSSS01000032">
    <property type="protein sequence ID" value="TYL93500.1"/>
    <property type="molecule type" value="Genomic_DNA"/>
</dbReference>
<name>A0A5D3KE43_9BRAD</name>
<gene>
    <name evidence="1" type="ORF">FXB40_21995</name>
</gene>
<sequence length="77" mass="8793">MPQATRLTRDEQLFASKMSSELQKAPDFPRDARFALMLYVSLARETVQIAYSFGMNVAKGHRDWELKRGAVVRLFGS</sequence>
<organism evidence="1 2">
    <name type="scientific">Bradyrhizobium rifense</name>
    <dbReference type="NCBI Taxonomy" id="515499"/>
    <lineage>
        <taxon>Bacteria</taxon>
        <taxon>Pseudomonadati</taxon>
        <taxon>Pseudomonadota</taxon>
        <taxon>Alphaproteobacteria</taxon>
        <taxon>Hyphomicrobiales</taxon>
        <taxon>Nitrobacteraceae</taxon>
        <taxon>Bradyrhizobium</taxon>
    </lineage>
</organism>
<keyword evidence="2" id="KW-1185">Reference proteome</keyword>
<accession>A0A5D3KE43</accession>
<dbReference type="AlphaFoldDB" id="A0A5D3KE43"/>
<proteinExistence type="predicted"/>
<evidence type="ECO:0000313" key="1">
    <source>
        <dbReference type="EMBL" id="TYL93500.1"/>
    </source>
</evidence>
<evidence type="ECO:0000313" key="2">
    <source>
        <dbReference type="Proteomes" id="UP000324758"/>
    </source>
</evidence>
<dbReference type="Proteomes" id="UP000324758">
    <property type="component" value="Unassembled WGS sequence"/>
</dbReference>